<feature type="transmembrane region" description="Helical" evidence="1">
    <location>
        <begin position="126"/>
        <end position="145"/>
    </location>
</feature>
<keyword evidence="1" id="KW-0812">Transmembrane</keyword>
<proteinExistence type="predicted"/>
<protein>
    <submittedName>
        <fullName evidence="2">Uncharacterized protein</fullName>
    </submittedName>
</protein>
<dbReference type="PANTHER" id="PTHR31134">
    <property type="entry name" value="TRANSMEMBRANE PROTEIN 128"/>
    <property type="match status" value="1"/>
</dbReference>
<dbReference type="Pfam" id="PF20479">
    <property type="entry name" value="TMEM128"/>
    <property type="match status" value="1"/>
</dbReference>
<dbReference type="PANTHER" id="PTHR31134:SF1">
    <property type="entry name" value="TRANSMEMBRANE PROTEIN 128"/>
    <property type="match status" value="1"/>
</dbReference>
<dbReference type="Proteomes" id="UP000277928">
    <property type="component" value="Unassembled WGS sequence"/>
</dbReference>
<reference evidence="2 3" key="1">
    <citation type="submission" date="2018-08" db="EMBL/GenBank/DDBJ databases">
        <authorList>
            <person name="Laetsch R D."/>
            <person name="Stevens L."/>
            <person name="Kumar S."/>
            <person name="Blaxter L. M."/>
        </authorList>
    </citation>
    <scope>NUCLEOTIDE SEQUENCE [LARGE SCALE GENOMIC DNA]</scope>
</reference>
<evidence type="ECO:0000313" key="3">
    <source>
        <dbReference type="Proteomes" id="UP000277928"/>
    </source>
</evidence>
<evidence type="ECO:0000256" key="1">
    <source>
        <dbReference type="SAM" id="Phobius"/>
    </source>
</evidence>
<accession>A0A3P6UYT3</accession>
<keyword evidence="1" id="KW-1133">Transmembrane helix</keyword>
<dbReference type="InterPro" id="IPR033579">
    <property type="entry name" value="TMEM128"/>
</dbReference>
<keyword evidence="1" id="KW-0472">Membrane</keyword>
<organism evidence="2 3">
    <name type="scientific">Litomosoides sigmodontis</name>
    <name type="common">Filarial nematode worm</name>
    <dbReference type="NCBI Taxonomy" id="42156"/>
    <lineage>
        <taxon>Eukaryota</taxon>
        <taxon>Metazoa</taxon>
        <taxon>Ecdysozoa</taxon>
        <taxon>Nematoda</taxon>
        <taxon>Chromadorea</taxon>
        <taxon>Rhabditida</taxon>
        <taxon>Spirurina</taxon>
        <taxon>Spiruromorpha</taxon>
        <taxon>Filarioidea</taxon>
        <taxon>Onchocercidae</taxon>
        <taxon>Litomosoides</taxon>
    </lineage>
</organism>
<evidence type="ECO:0000313" key="2">
    <source>
        <dbReference type="EMBL" id="VDK84828.1"/>
    </source>
</evidence>
<dbReference type="EMBL" id="UYRX01000637">
    <property type="protein sequence ID" value="VDK84828.1"/>
    <property type="molecule type" value="Genomic_DNA"/>
</dbReference>
<keyword evidence="3" id="KW-1185">Reference proteome</keyword>
<sequence>MELGNDQVRCFDKSRTFPKRQRLGTNHTTESTDSGFLSLNTKINRYQIKQRRNLQVDDVLWCCTFILTVWYFELPVPLFTDSRVRRPFLFCSVLCQLSFFLIGIYLCSRIDKNSADEWPRIYPKLFFLANTLFMFSCIAFCFATWNLWNYWTIYIVFVTFMFTIVIISFV</sequence>
<feature type="transmembrane region" description="Helical" evidence="1">
    <location>
        <begin position="151"/>
        <end position="169"/>
    </location>
</feature>
<feature type="transmembrane region" description="Helical" evidence="1">
    <location>
        <begin position="87"/>
        <end position="106"/>
    </location>
</feature>
<dbReference type="AlphaFoldDB" id="A0A3P6UYT3"/>
<dbReference type="OMA" id="IYPKLFF"/>
<dbReference type="OrthoDB" id="5840564at2759"/>
<name>A0A3P6UYT3_LITSI</name>
<gene>
    <name evidence="2" type="ORF">NLS_LOCUS6824</name>
</gene>
<feature type="transmembrane region" description="Helical" evidence="1">
    <location>
        <begin position="54"/>
        <end position="72"/>
    </location>
</feature>